<dbReference type="InterPro" id="IPR012337">
    <property type="entry name" value="RNaseH-like_sf"/>
</dbReference>
<dbReference type="InterPro" id="IPR013520">
    <property type="entry name" value="Ribonucl_H"/>
</dbReference>
<evidence type="ECO:0000313" key="9">
    <source>
        <dbReference type="Proteomes" id="UP000236305"/>
    </source>
</evidence>
<evidence type="ECO:0000256" key="6">
    <source>
        <dbReference type="SAM" id="MobiDB-lite"/>
    </source>
</evidence>
<keyword evidence="3" id="KW-0378">Hydrolase</keyword>
<evidence type="ECO:0000313" key="8">
    <source>
        <dbReference type="EMBL" id="PNH36624.1"/>
    </source>
</evidence>
<dbReference type="Proteomes" id="UP000236305">
    <property type="component" value="Unassembled WGS sequence"/>
</dbReference>
<dbReference type="SUPFAM" id="SSF53098">
    <property type="entry name" value="Ribonuclease H-like"/>
    <property type="match status" value="1"/>
</dbReference>
<proteinExistence type="predicted"/>
<evidence type="ECO:0000256" key="1">
    <source>
        <dbReference type="ARBA" id="ARBA00022552"/>
    </source>
</evidence>
<dbReference type="AlphaFoldDB" id="A0AA44WSY6"/>
<dbReference type="InterPro" id="IPR047021">
    <property type="entry name" value="REXO1/3/4-like"/>
</dbReference>
<dbReference type="Gene3D" id="3.30.420.10">
    <property type="entry name" value="Ribonuclease H-like superfamily/Ribonuclease H"/>
    <property type="match status" value="1"/>
</dbReference>
<comment type="function">
    <text evidence="5">Exoribonuclease involved in ribosome biosynthesis. Involved in the processing of ITS1, the internal transcribed spacer localized between the 18S and 5.8S rRNAs.</text>
</comment>
<dbReference type="SMART" id="SM00479">
    <property type="entry name" value="EXOIII"/>
    <property type="match status" value="1"/>
</dbReference>
<dbReference type="CDD" id="cd06137">
    <property type="entry name" value="DEDDh_RNase"/>
    <property type="match status" value="1"/>
</dbReference>
<feature type="region of interest" description="Disordered" evidence="6">
    <location>
        <begin position="372"/>
        <end position="421"/>
    </location>
</feature>
<dbReference type="GO" id="GO:0003676">
    <property type="term" value="F:nucleic acid binding"/>
    <property type="evidence" value="ECO:0007669"/>
    <property type="project" value="InterPro"/>
</dbReference>
<dbReference type="GO" id="GO:0004527">
    <property type="term" value="F:exonuclease activity"/>
    <property type="evidence" value="ECO:0007669"/>
    <property type="project" value="UniProtKB-KW"/>
</dbReference>
<evidence type="ECO:0000256" key="5">
    <source>
        <dbReference type="ARBA" id="ARBA00025599"/>
    </source>
</evidence>
<comment type="caution">
    <text evidence="8">The sequence shown here is derived from an EMBL/GenBank/DDBJ whole genome shotgun (WGS) entry which is preliminary data.</text>
</comment>
<dbReference type="GO" id="GO:0005634">
    <property type="term" value="C:nucleus"/>
    <property type="evidence" value="ECO:0007669"/>
    <property type="project" value="TreeGrafter"/>
</dbReference>
<dbReference type="PANTHER" id="PTHR12801:SF45">
    <property type="entry name" value="RNA EXONUCLEASE 4"/>
    <property type="match status" value="1"/>
</dbReference>
<gene>
    <name evidence="8" type="ORF">BJF96_g569</name>
</gene>
<keyword evidence="4" id="KW-0269">Exonuclease</keyword>
<dbReference type="GO" id="GO:0000027">
    <property type="term" value="P:ribosomal large subunit assembly"/>
    <property type="evidence" value="ECO:0007669"/>
    <property type="project" value="TreeGrafter"/>
</dbReference>
<keyword evidence="2" id="KW-0540">Nuclease</keyword>
<dbReference type="PANTHER" id="PTHR12801">
    <property type="entry name" value="RNA EXONUCLEASE REXO1 / RECO3 FAMILY MEMBER-RELATED"/>
    <property type="match status" value="1"/>
</dbReference>
<evidence type="ECO:0000256" key="2">
    <source>
        <dbReference type="ARBA" id="ARBA00022722"/>
    </source>
</evidence>
<evidence type="ECO:0000259" key="7">
    <source>
        <dbReference type="SMART" id="SM00479"/>
    </source>
</evidence>
<accession>A0AA44WSY6</accession>
<name>A0AA44WSY6_VERDA</name>
<evidence type="ECO:0000256" key="3">
    <source>
        <dbReference type="ARBA" id="ARBA00022801"/>
    </source>
</evidence>
<protein>
    <recommendedName>
        <fullName evidence="7">Exonuclease domain-containing protein</fullName>
    </recommendedName>
</protein>
<sequence length="471" mass="52150">MSSITQVNLGTMTSPAAGSTINGPSLVKDLDPVITKIESTEEYMHYLQGFSASMLEQKQAGYIVQQLSITDLNKKIRCTGKIFNGHTVPTAQIPSIANFGSATFGKAVRGSVRGLSATRNRENVRSLTTPQKDRLILANAGAIPLLASDNEALSELGSKVSQIEIAEGAKMKPSDRAKDNVHCRCNYHSGIIQRKAWTCCGQHISQPGCKHEQYHLPKPFILKDMIKRFQCCNTPRIPECSSGPNLVHVAVALDCEMGTAYDNEVQIIRVTLIDYLTTKVLIDSLVWPDVAMAHLNTQYSGVTWQHLRQAKRDGVCIMGTRAARNEVFKYIGPDTVVVGHGASSDLSALNWIHPAIVDSLIIESAFQKTQKKQEEAEREAEKAERQWFEDGPGPSAYVETPGENEKEEKKKQSSQRGKLTLKTLSRERLRRQIQMGRRGHDSLEDALAARDIVHWHVLRLIKTGSPQASTE</sequence>
<feature type="domain" description="Exonuclease" evidence="7">
    <location>
        <begin position="249"/>
        <end position="462"/>
    </location>
</feature>
<reference evidence="8 9" key="1">
    <citation type="submission" date="2017-12" db="EMBL/GenBank/DDBJ databases">
        <title>Comparative genomics yields insights into virulence evolution of Verticillium dahliae.</title>
        <authorList>
            <person name="Fan R."/>
            <person name="Armitage A.D."/>
            <person name="Cascant-Lopez E."/>
            <person name="Sobczyk M."/>
            <person name="Cockerton H.M."/>
            <person name="Harrison R.J."/>
        </authorList>
    </citation>
    <scope>NUCLEOTIDE SEQUENCE [LARGE SCALE GENOMIC DNA]</scope>
    <source>
        <strain evidence="8 9">12008</strain>
    </source>
</reference>
<organism evidence="8 9">
    <name type="scientific">Verticillium dahliae</name>
    <name type="common">Verticillium wilt</name>
    <dbReference type="NCBI Taxonomy" id="27337"/>
    <lineage>
        <taxon>Eukaryota</taxon>
        <taxon>Fungi</taxon>
        <taxon>Dikarya</taxon>
        <taxon>Ascomycota</taxon>
        <taxon>Pezizomycotina</taxon>
        <taxon>Sordariomycetes</taxon>
        <taxon>Hypocreomycetidae</taxon>
        <taxon>Glomerellales</taxon>
        <taxon>Plectosphaerellaceae</taxon>
        <taxon>Verticillium</taxon>
    </lineage>
</organism>
<dbReference type="InterPro" id="IPR036397">
    <property type="entry name" value="RNaseH_sf"/>
</dbReference>
<evidence type="ECO:0000256" key="4">
    <source>
        <dbReference type="ARBA" id="ARBA00022839"/>
    </source>
</evidence>
<dbReference type="GO" id="GO:0006364">
    <property type="term" value="P:rRNA processing"/>
    <property type="evidence" value="ECO:0007669"/>
    <property type="project" value="UniProtKB-KW"/>
</dbReference>
<dbReference type="EMBL" id="MPSH01000001">
    <property type="protein sequence ID" value="PNH36624.1"/>
    <property type="molecule type" value="Genomic_DNA"/>
</dbReference>
<keyword evidence="1" id="KW-0698">rRNA processing</keyword>
<feature type="compositionally biased region" description="Basic and acidic residues" evidence="6">
    <location>
        <begin position="372"/>
        <end position="388"/>
    </location>
</feature>